<accession>D6YS22</accession>
<dbReference type="EMBL" id="CP001928">
    <property type="protein sequence ID" value="ADI38867.1"/>
    <property type="molecule type" value="Genomic_DNA"/>
</dbReference>
<reference evidence="1 2" key="1">
    <citation type="journal article" date="2010" name="PLoS ONE">
        <title>The Waddlia genome: a window into chlamydial biology.</title>
        <authorList>
            <person name="Bertelli C."/>
            <person name="Collyn F."/>
            <person name="Croxatto A."/>
            <person name="Ruckert C."/>
            <person name="Polkinghorne A."/>
            <person name="Kebbi-Beghdadi C."/>
            <person name="Goesmann A."/>
            <person name="Vaughan L."/>
            <person name="Greub G."/>
        </authorList>
    </citation>
    <scope>NUCLEOTIDE SEQUENCE [LARGE SCALE GENOMIC DNA]</scope>
    <source>
        <strain evidence="2">ATCC VR-1470 / WSU 86-1044</strain>
    </source>
</reference>
<name>D6YS22_WADCW</name>
<dbReference type="Proteomes" id="UP000001505">
    <property type="component" value="Chromosome"/>
</dbReference>
<dbReference type="eggNOG" id="ENOG502ZPN3">
    <property type="taxonomic scope" value="Bacteria"/>
</dbReference>
<gene>
    <name evidence="1" type="ordered locus">wcw_1518</name>
</gene>
<dbReference type="HOGENOM" id="CLU_658801_0_0_0"/>
<protein>
    <submittedName>
        <fullName evidence="1">Uncharacterized protein</fullName>
    </submittedName>
</protein>
<evidence type="ECO:0000313" key="1">
    <source>
        <dbReference type="EMBL" id="ADI38867.1"/>
    </source>
</evidence>
<organism evidence="1 2">
    <name type="scientific">Waddlia chondrophila (strain ATCC VR-1470 / WSU 86-1044)</name>
    <dbReference type="NCBI Taxonomy" id="716544"/>
    <lineage>
        <taxon>Bacteria</taxon>
        <taxon>Pseudomonadati</taxon>
        <taxon>Chlamydiota</taxon>
        <taxon>Chlamydiia</taxon>
        <taxon>Parachlamydiales</taxon>
        <taxon>Waddliaceae</taxon>
        <taxon>Waddlia</taxon>
    </lineage>
</organism>
<dbReference type="AlphaFoldDB" id="D6YS22"/>
<dbReference type="RefSeq" id="WP_013182575.1">
    <property type="nucleotide sequence ID" value="NC_014225.1"/>
</dbReference>
<keyword evidence="2" id="KW-1185">Reference proteome</keyword>
<dbReference type="STRING" id="716544.wcw_1518"/>
<dbReference type="KEGG" id="wch:wcw_1518"/>
<sequence>MRPELEAIKSQLLSGDLSIQEIEEHRDKRDAFIPVFTTCRVFTLYKDNSVIGYYKEEKYGLFGGAIMSSLAYEMSEILGVSSRLIPSMKMEPFSIEGKQYQGGAIQQAQEGLTFKNYLNHPEKRKSTILKDEYVEALIDSVIIGMFDAHANNILIDSNGNIHFFDLTRSFPHSNAFLDRGGYLSSPYRGGLLFGKESSSILNLTSKKAFLERLGAMKSTLPQVKQYLLSESVRKQARELPENWFNAEKLFQSLEERIEKLIGGFKNHAIKQARDIVFQSFPYYRLICLLNYCMLLDWRAHAKNAYLLNRALHDIELPLFYELLPIPIEGMIKECVKLGLDPLAIKKHAEKESLMQAMSGIVHDVQEKLIHPSSTKEMRFLTQREELLKSELKSMAEIDYKDWGENYPEEDFFTQPNS</sequence>
<proteinExistence type="predicted"/>
<evidence type="ECO:0000313" key="2">
    <source>
        <dbReference type="Proteomes" id="UP000001505"/>
    </source>
</evidence>